<dbReference type="InterPro" id="IPR036264">
    <property type="entry name" value="Bact_exopeptidase_dim_dom"/>
</dbReference>
<dbReference type="Proteomes" id="UP001239909">
    <property type="component" value="Unassembled WGS sequence"/>
</dbReference>
<dbReference type="Pfam" id="PF01546">
    <property type="entry name" value="Peptidase_M20"/>
    <property type="match status" value="1"/>
</dbReference>
<dbReference type="PANTHER" id="PTHR32494">
    <property type="entry name" value="ALLANTOATE DEIMINASE-RELATED"/>
    <property type="match status" value="1"/>
</dbReference>
<dbReference type="RefSeq" id="WP_285675006.1">
    <property type="nucleotide sequence ID" value="NZ_BSYI01000081.1"/>
</dbReference>
<organism evidence="3 4">
    <name type="scientific">Paralimibaculum aggregatum</name>
    <dbReference type="NCBI Taxonomy" id="3036245"/>
    <lineage>
        <taxon>Bacteria</taxon>
        <taxon>Pseudomonadati</taxon>
        <taxon>Pseudomonadota</taxon>
        <taxon>Alphaproteobacteria</taxon>
        <taxon>Rhodobacterales</taxon>
        <taxon>Paracoccaceae</taxon>
        <taxon>Paralimibaculum</taxon>
    </lineage>
</organism>
<gene>
    <name evidence="3" type="ORF">LNKW23_48260</name>
</gene>
<keyword evidence="4" id="KW-1185">Reference proteome</keyword>
<reference evidence="3 4" key="1">
    <citation type="submission" date="2023-04" db="EMBL/GenBank/DDBJ databases">
        <title>Marinoamorphus aggregata gen. nov., sp. Nov., isolate from tissue of brittle star Ophioplocus japonicus.</title>
        <authorList>
            <person name="Kawano K."/>
            <person name="Sawayama S."/>
            <person name="Nakagawa S."/>
        </authorList>
    </citation>
    <scope>NUCLEOTIDE SEQUENCE [LARGE SCALE GENOMIC DNA]</scope>
    <source>
        <strain evidence="3 4">NKW23</strain>
    </source>
</reference>
<sequence length="419" mass="43605">MADDRVAQGPGGLAINPARLAADLEAINAIGRIEGLDGINRISFSDADMAGRRWLLGRLEDAGLEARMDPVGNVFGRWRIGAGPAVLAGSHLDTVPCGGPYDGTLGVLAALEAVRAMKEAGIAPVRPVEVVCTADEEGRFGGMLGSQAICGEVGADWIAGAIDDTGVRLADAMRAQGLDPARPEPRDPADIAVFLELHIEQGPVLENAAEKIGIATAISGVFNWTVTLTGEANHSGTTPMALRRDAFRGLADFGAAIPEILDRAGAEETRLTVGKVALAPNFPHSIAGEAVFSIIGRDPDEGVMRALAGACRSEIGRAAAAHGLSVAIAEQSWLPPTALDRDVADRLVRISERLRLPPRRMTSGAGHDAQTFARHVPAGLVFVPSIGGISHAPNEFTPWNELLGGATLLAHAIAAFAAQ</sequence>
<dbReference type="GO" id="GO:0016787">
    <property type="term" value="F:hydrolase activity"/>
    <property type="evidence" value="ECO:0007669"/>
    <property type="project" value="UniProtKB-KW"/>
</dbReference>
<dbReference type="InterPro" id="IPR002933">
    <property type="entry name" value="Peptidase_M20"/>
</dbReference>
<dbReference type="SUPFAM" id="SSF55031">
    <property type="entry name" value="Bacterial exopeptidase dimerisation domain"/>
    <property type="match status" value="1"/>
</dbReference>
<accession>A0ABQ6LU52</accession>
<dbReference type="EMBL" id="BSYI01000081">
    <property type="protein sequence ID" value="GMG85603.1"/>
    <property type="molecule type" value="Genomic_DNA"/>
</dbReference>
<dbReference type="NCBIfam" id="TIGR01879">
    <property type="entry name" value="hydantase"/>
    <property type="match status" value="1"/>
</dbReference>
<keyword evidence="2 3" id="KW-0378">Hydrolase</keyword>
<dbReference type="Gene3D" id="3.40.630.10">
    <property type="entry name" value="Zn peptidases"/>
    <property type="match status" value="1"/>
</dbReference>
<protein>
    <submittedName>
        <fullName evidence="3">Zn-dependent hydrolase</fullName>
    </submittedName>
</protein>
<dbReference type="CDD" id="cd03884">
    <property type="entry name" value="M20_bAS"/>
    <property type="match status" value="1"/>
</dbReference>
<evidence type="ECO:0000313" key="3">
    <source>
        <dbReference type="EMBL" id="GMG85603.1"/>
    </source>
</evidence>
<comment type="caution">
    <text evidence="3">The sequence shown here is derived from an EMBL/GenBank/DDBJ whole genome shotgun (WGS) entry which is preliminary data.</text>
</comment>
<dbReference type="Gene3D" id="3.30.70.360">
    <property type="match status" value="1"/>
</dbReference>
<dbReference type="InterPro" id="IPR010158">
    <property type="entry name" value="Amidase_Cbmase"/>
</dbReference>
<dbReference type="PANTHER" id="PTHR32494:SF5">
    <property type="entry name" value="ALLANTOATE AMIDOHYDROLASE"/>
    <property type="match status" value="1"/>
</dbReference>
<proteinExistence type="inferred from homology"/>
<dbReference type="SUPFAM" id="SSF53187">
    <property type="entry name" value="Zn-dependent exopeptidases"/>
    <property type="match status" value="1"/>
</dbReference>
<evidence type="ECO:0000256" key="1">
    <source>
        <dbReference type="ARBA" id="ARBA00006153"/>
    </source>
</evidence>
<comment type="similarity">
    <text evidence="1">Belongs to the peptidase M20 family.</text>
</comment>
<dbReference type="PIRSF" id="PIRSF001235">
    <property type="entry name" value="Amidase_carbamoylase"/>
    <property type="match status" value="1"/>
</dbReference>
<evidence type="ECO:0000313" key="4">
    <source>
        <dbReference type="Proteomes" id="UP001239909"/>
    </source>
</evidence>
<evidence type="ECO:0000256" key="2">
    <source>
        <dbReference type="ARBA" id="ARBA00022801"/>
    </source>
</evidence>
<dbReference type="NCBIfam" id="NF006771">
    <property type="entry name" value="PRK09290.1-5"/>
    <property type="match status" value="1"/>
</dbReference>
<name>A0ABQ6LU52_9RHOB</name>